<accession>A0A7X2S2B1</accession>
<keyword evidence="3 8" id="KW-0436">Ligase</keyword>
<dbReference type="Pfam" id="PF01268">
    <property type="entry name" value="FTHFS"/>
    <property type="match status" value="1"/>
</dbReference>
<comment type="similarity">
    <text evidence="7 8">Belongs to the formate--tetrahydrofolate ligase family.</text>
</comment>
<evidence type="ECO:0000256" key="4">
    <source>
        <dbReference type="ARBA" id="ARBA00022741"/>
    </source>
</evidence>
<comment type="catalytic activity">
    <reaction evidence="6 8">
        <text>(6S)-5,6,7,8-tetrahydrofolate + formate + ATP = (6R)-10-formyltetrahydrofolate + ADP + phosphate</text>
        <dbReference type="Rhea" id="RHEA:20221"/>
        <dbReference type="ChEBI" id="CHEBI:15740"/>
        <dbReference type="ChEBI" id="CHEBI:30616"/>
        <dbReference type="ChEBI" id="CHEBI:43474"/>
        <dbReference type="ChEBI" id="CHEBI:57453"/>
        <dbReference type="ChEBI" id="CHEBI:195366"/>
        <dbReference type="ChEBI" id="CHEBI:456216"/>
        <dbReference type="EC" id="6.3.4.3"/>
    </reaction>
</comment>
<evidence type="ECO:0000256" key="6">
    <source>
        <dbReference type="ARBA" id="ARBA00049033"/>
    </source>
</evidence>
<sequence>MSALGKKKLSDIEIAQNTVMEKITETASRVGIREDELELYGAYKAKLSESLLSRLKKKKDGKLILVTSINPTPAGEGKSTVTAGLGQALNRIGKSAVIAMREPSLGPVMGLKGGAAGGGYSQVLPMEEINLHFTGDLHAITAANNALSAFIDNHIHQGNELGLDPGRIVWKRALDINDRSLRNVVTGLGGPANGHTREDQFSITAASEIMAILCLAEDMADLKKRLSAITVGYTYEKKPVTVEELGYQGSLALLLKDAMKPNLVQTIEHTPALVHGGPFANIAHGCNSLAATKAALKLGDYTVTEAGFGADLGAEKFLNIKCTTGGLVPSAVVIVATIRALKMHGGAGLDDLGKPDASALLSGCSNLQKHIETIRAFGLPYAVAINRFSSDSEEEIQVLKEWCAENSHPCALAEVWEKGGEGGEELARLTAELAEKPSAFTPLYKPEDPVKKKIETIAAAVYGAAGTIFTSKALKQIKEIEANGWGELPVCMAKTQYSLSDDPARRGRPEDFTITIRELKPSTGAGFIVALTGEVMTMPGLPKKPAALNMDIDEAGRAKGLF</sequence>
<organism evidence="9 10">
    <name type="scientific">Metabacillus mangrovi</name>
    <dbReference type="NCBI Taxonomy" id="1491830"/>
    <lineage>
        <taxon>Bacteria</taxon>
        <taxon>Bacillati</taxon>
        <taxon>Bacillota</taxon>
        <taxon>Bacilli</taxon>
        <taxon>Bacillales</taxon>
        <taxon>Bacillaceae</taxon>
        <taxon>Metabacillus</taxon>
    </lineage>
</organism>
<evidence type="ECO:0000256" key="1">
    <source>
        <dbReference type="ARBA" id="ARBA00004777"/>
    </source>
</evidence>
<proteinExistence type="inferred from homology"/>
<evidence type="ECO:0000313" key="10">
    <source>
        <dbReference type="Proteomes" id="UP000434639"/>
    </source>
</evidence>
<dbReference type="CDD" id="cd00477">
    <property type="entry name" value="FTHFS"/>
    <property type="match status" value="1"/>
</dbReference>
<dbReference type="UniPathway" id="UPA00193"/>
<dbReference type="PROSITE" id="PS00722">
    <property type="entry name" value="FTHFS_2"/>
    <property type="match status" value="1"/>
</dbReference>
<dbReference type="FunFam" id="3.10.410.10:FF:000001">
    <property type="entry name" value="Putative formate--tetrahydrofolate ligase"/>
    <property type="match status" value="1"/>
</dbReference>
<evidence type="ECO:0000256" key="8">
    <source>
        <dbReference type="HAMAP-Rule" id="MF_01543"/>
    </source>
</evidence>
<dbReference type="Gene3D" id="3.10.410.10">
    <property type="entry name" value="Formyltetrahydrofolate synthetase, domain 3"/>
    <property type="match status" value="1"/>
</dbReference>
<dbReference type="InterPro" id="IPR027417">
    <property type="entry name" value="P-loop_NTPase"/>
</dbReference>
<evidence type="ECO:0000313" key="9">
    <source>
        <dbReference type="EMBL" id="MTH52087.1"/>
    </source>
</evidence>
<dbReference type="GO" id="GO:0005524">
    <property type="term" value="F:ATP binding"/>
    <property type="evidence" value="ECO:0007669"/>
    <property type="project" value="UniProtKB-UniRule"/>
</dbReference>
<name>A0A7X2S2B1_9BACI</name>
<dbReference type="OrthoDB" id="9761733at2"/>
<keyword evidence="5 8" id="KW-0067">ATP-binding</keyword>
<dbReference type="SUPFAM" id="SSF52540">
    <property type="entry name" value="P-loop containing nucleoside triphosphate hydrolases"/>
    <property type="match status" value="1"/>
</dbReference>
<dbReference type="AlphaFoldDB" id="A0A7X2S2B1"/>
<protein>
    <recommendedName>
        <fullName evidence="8">Formate--tetrahydrofolate ligase</fullName>
        <ecNumber evidence="8">6.3.4.3</ecNumber>
    </recommendedName>
    <alternativeName>
        <fullName evidence="8">Formyltetrahydrofolate synthetase</fullName>
        <shortName evidence="8">FHS</shortName>
        <shortName evidence="8">FTHFS</shortName>
    </alternativeName>
</protein>
<gene>
    <name evidence="8" type="primary">fhs</name>
    <name evidence="9" type="ORF">GKZ89_01620</name>
</gene>
<comment type="pathway">
    <text evidence="1 8">One-carbon metabolism; tetrahydrofolate interconversion.</text>
</comment>
<dbReference type="GO" id="GO:0004329">
    <property type="term" value="F:formate-tetrahydrofolate ligase activity"/>
    <property type="evidence" value="ECO:0007669"/>
    <property type="project" value="UniProtKB-UniRule"/>
</dbReference>
<comment type="caution">
    <text evidence="9">The sequence shown here is derived from an EMBL/GenBank/DDBJ whole genome shotgun (WGS) entry which is preliminary data.</text>
</comment>
<dbReference type="FunFam" id="3.30.1510.10:FF:000001">
    <property type="entry name" value="Formate--tetrahydrofolate ligase"/>
    <property type="match status" value="1"/>
</dbReference>
<dbReference type="NCBIfam" id="NF010030">
    <property type="entry name" value="PRK13505.1"/>
    <property type="match status" value="1"/>
</dbReference>
<dbReference type="Gene3D" id="3.30.1510.10">
    <property type="entry name" value="Domain 2, N(10)-formyltetrahydrofolate synthetase"/>
    <property type="match status" value="1"/>
</dbReference>
<feature type="binding site" evidence="8">
    <location>
        <begin position="72"/>
        <end position="79"/>
    </location>
    <ligand>
        <name>ATP</name>
        <dbReference type="ChEBI" id="CHEBI:30616"/>
    </ligand>
</feature>
<dbReference type="Gene3D" id="3.40.50.300">
    <property type="entry name" value="P-loop containing nucleotide triphosphate hydrolases"/>
    <property type="match status" value="1"/>
</dbReference>
<keyword evidence="4 8" id="KW-0547">Nucleotide-binding</keyword>
<dbReference type="Proteomes" id="UP000434639">
    <property type="component" value="Unassembled WGS sequence"/>
</dbReference>
<keyword evidence="2 8" id="KW-0554">One-carbon metabolism</keyword>
<evidence type="ECO:0000256" key="2">
    <source>
        <dbReference type="ARBA" id="ARBA00022563"/>
    </source>
</evidence>
<dbReference type="InterPro" id="IPR000559">
    <property type="entry name" value="Formate_THF_ligase"/>
</dbReference>
<keyword evidence="10" id="KW-1185">Reference proteome</keyword>
<dbReference type="RefSeq" id="WP_155110624.1">
    <property type="nucleotide sequence ID" value="NZ_WMIB01000001.1"/>
</dbReference>
<dbReference type="EMBL" id="WMIB01000001">
    <property type="protein sequence ID" value="MTH52087.1"/>
    <property type="molecule type" value="Genomic_DNA"/>
</dbReference>
<dbReference type="GO" id="GO:0035999">
    <property type="term" value="P:tetrahydrofolate interconversion"/>
    <property type="evidence" value="ECO:0007669"/>
    <property type="project" value="UniProtKB-UniRule"/>
</dbReference>
<evidence type="ECO:0000256" key="5">
    <source>
        <dbReference type="ARBA" id="ARBA00022840"/>
    </source>
</evidence>
<evidence type="ECO:0000256" key="7">
    <source>
        <dbReference type="ARBA" id="ARBA00061363"/>
    </source>
</evidence>
<dbReference type="HAMAP" id="MF_01543">
    <property type="entry name" value="FTHFS"/>
    <property type="match status" value="1"/>
</dbReference>
<dbReference type="InterPro" id="IPR020628">
    <property type="entry name" value="Formate_THF_ligase_CS"/>
</dbReference>
<evidence type="ECO:0000256" key="3">
    <source>
        <dbReference type="ARBA" id="ARBA00022598"/>
    </source>
</evidence>
<dbReference type="EC" id="6.3.4.3" evidence="8"/>
<reference evidence="9 10" key="1">
    <citation type="journal article" date="2017" name="Int. J. Syst. Evol. Microbiol.">
        <title>Bacillus mangrovi sp. nov., isolated from a sediment sample from a mangrove forest.</title>
        <authorList>
            <person name="Gupta V."/>
            <person name="Singh P.K."/>
            <person name="Korpole S."/>
            <person name="Tanuku N.R.S."/>
            <person name="Pinnaka A.K."/>
        </authorList>
    </citation>
    <scope>NUCLEOTIDE SEQUENCE [LARGE SCALE GENOMIC DNA]</scope>
    <source>
        <strain evidence="9 10">KCTC 33872</strain>
    </source>
</reference>
<dbReference type="PROSITE" id="PS00721">
    <property type="entry name" value="FTHFS_1"/>
    <property type="match status" value="1"/>
</dbReference>